<gene>
    <name evidence="3" type="ORF">GSD1FS_1209</name>
</gene>
<dbReference type="Proteomes" id="UP000487882">
    <property type="component" value="Unassembled WGS sequence"/>
</dbReference>
<dbReference type="SUPFAM" id="SSF53474">
    <property type="entry name" value="alpha/beta-Hydrolases"/>
    <property type="match status" value="1"/>
</dbReference>
<evidence type="ECO:0000313" key="4">
    <source>
        <dbReference type="Proteomes" id="UP000487882"/>
    </source>
</evidence>
<organism evidence="3 4">
    <name type="scientific">Bifidobacterium canis</name>
    <dbReference type="NCBI Taxonomy" id="2610880"/>
    <lineage>
        <taxon>Bacteria</taxon>
        <taxon>Bacillati</taxon>
        <taxon>Actinomycetota</taxon>
        <taxon>Actinomycetes</taxon>
        <taxon>Bifidobacteriales</taxon>
        <taxon>Bifidobacteriaceae</taxon>
        <taxon>Bifidobacterium</taxon>
    </lineage>
</organism>
<feature type="region of interest" description="Disordered" evidence="1">
    <location>
        <begin position="1"/>
        <end position="21"/>
    </location>
</feature>
<dbReference type="Pfam" id="PF12697">
    <property type="entry name" value="Abhydrolase_6"/>
    <property type="match status" value="1"/>
</dbReference>
<evidence type="ECO:0000313" key="3">
    <source>
        <dbReference type="EMBL" id="MUH59866.1"/>
    </source>
</evidence>
<feature type="domain" description="AB hydrolase-1" evidence="2">
    <location>
        <begin position="23"/>
        <end position="217"/>
    </location>
</feature>
<dbReference type="InterPro" id="IPR029058">
    <property type="entry name" value="AB_hydrolase_fold"/>
</dbReference>
<dbReference type="Gene3D" id="3.40.50.1820">
    <property type="entry name" value="alpha/beta hydrolase"/>
    <property type="match status" value="1"/>
</dbReference>
<sequence length="244" mass="25976">MPGAGQSPVPDAARSGRENADGSLPDGLDLIADAYVQLVQDAGYSQAIWAGLSMGGYVALDIQRRHPETVAGLALLDTKGDADSAKAHASRIAIAEECVKKQTCDPVMFFVDVHEGDSSIKKSDAYINQFSEWIREQQPNGIAWREHMAAARPDLNDQFAKITAPAAVICGEEDPSSSPAVMRPLAEQMTNTTVVMTQIENCGHFSAWEHPETVARALHDLVARVPAAAAADPSAATADVIAKE</sequence>
<keyword evidence="4" id="KW-1185">Reference proteome</keyword>
<proteinExistence type="predicted"/>
<dbReference type="PANTHER" id="PTHR43798">
    <property type="entry name" value="MONOACYLGLYCEROL LIPASE"/>
    <property type="match status" value="1"/>
</dbReference>
<evidence type="ECO:0000256" key="1">
    <source>
        <dbReference type="SAM" id="MobiDB-lite"/>
    </source>
</evidence>
<protein>
    <submittedName>
        <fullName evidence="3">Ndr family protein</fullName>
    </submittedName>
</protein>
<comment type="caution">
    <text evidence="3">The sequence shown here is derived from an EMBL/GenBank/DDBJ whole genome shotgun (WGS) entry which is preliminary data.</text>
</comment>
<evidence type="ECO:0000259" key="2">
    <source>
        <dbReference type="Pfam" id="PF12697"/>
    </source>
</evidence>
<dbReference type="GO" id="GO:0003824">
    <property type="term" value="F:catalytic activity"/>
    <property type="evidence" value="ECO:0007669"/>
    <property type="project" value="UniProtKB-ARBA"/>
</dbReference>
<dbReference type="EMBL" id="WNLP01000005">
    <property type="protein sequence ID" value="MUH59866.1"/>
    <property type="molecule type" value="Genomic_DNA"/>
</dbReference>
<reference evidence="3 4" key="1">
    <citation type="submission" date="2019-09" db="EMBL/GenBank/DDBJ databases">
        <title>Bifidobacterium canis sp. nov., isolated from the digestive tract of German Shepherd dog puppy.</title>
        <authorList>
            <person name="Bunesova V."/>
        </authorList>
    </citation>
    <scope>NUCLEOTIDE SEQUENCE [LARGE SCALE GENOMIC DNA]</scope>
    <source>
        <strain evidence="3 4">GSD1FS</strain>
    </source>
</reference>
<accession>A0A7K1J5D0</accession>
<dbReference type="InterPro" id="IPR050266">
    <property type="entry name" value="AB_hydrolase_sf"/>
</dbReference>
<dbReference type="InterPro" id="IPR000073">
    <property type="entry name" value="AB_hydrolase_1"/>
</dbReference>
<name>A0A7K1J5D0_9BIFI</name>
<dbReference type="AlphaFoldDB" id="A0A7K1J5D0"/>